<keyword evidence="1" id="KW-0472">Membrane</keyword>
<feature type="transmembrane region" description="Helical" evidence="1">
    <location>
        <begin position="49"/>
        <end position="66"/>
    </location>
</feature>
<name>A0AAU7KDN4_9GAMM</name>
<reference evidence="2" key="1">
    <citation type="submission" date="2022-06" db="EMBL/GenBank/DDBJ databases">
        <title>A novel DMS-producing enzyme.</title>
        <authorList>
            <person name="Zhang Y."/>
        </authorList>
    </citation>
    <scope>NUCLEOTIDE SEQUENCE</scope>
    <source>
        <strain evidence="2">RT37</strain>
    </source>
</reference>
<proteinExistence type="predicted"/>
<evidence type="ECO:0008006" key="3">
    <source>
        <dbReference type="Google" id="ProtNLM"/>
    </source>
</evidence>
<dbReference type="EMBL" id="CP098827">
    <property type="protein sequence ID" value="XBO69661.1"/>
    <property type="molecule type" value="Genomic_DNA"/>
</dbReference>
<gene>
    <name evidence="2" type="ORF">NFG58_13645</name>
</gene>
<keyword evidence="1" id="KW-1133">Transmembrane helix</keyword>
<dbReference type="RefSeq" id="WP_045994399.1">
    <property type="nucleotide sequence ID" value="NZ_CP098827.1"/>
</dbReference>
<protein>
    <recommendedName>
        <fullName evidence="3">Cyd operon protein YbgE</fullName>
    </recommendedName>
</protein>
<dbReference type="AlphaFoldDB" id="A0AAU7KDN4"/>
<evidence type="ECO:0000313" key="2">
    <source>
        <dbReference type="EMBL" id="XBO69661.1"/>
    </source>
</evidence>
<feature type="transmembrane region" description="Helical" evidence="1">
    <location>
        <begin position="86"/>
        <end position="104"/>
    </location>
</feature>
<organism evidence="2">
    <name type="scientific">Halomonas sp. RT37</name>
    <dbReference type="NCBI Taxonomy" id="2950872"/>
    <lineage>
        <taxon>Bacteria</taxon>
        <taxon>Pseudomonadati</taxon>
        <taxon>Pseudomonadota</taxon>
        <taxon>Gammaproteobacteria</taxon>
        <taxon>Oceanospirillales</taxon>
        <taxon>Halomonadaceae</taxon>
        <taxon>Halomonas</taxon>
    </lineage>
</organism>
<evidence type="ECO:0000256" key="1">
    <source>
        <dbReference type="SAM" id="Phobius"/>
    </source>
</evidence>
<sequence length="106" mass="11692">MVARRRRERLLGMSTLPWGGAALVLALTAVLAVWLLLEPWLIRDLPTPARLAMVVLGVWALGGGLSMPLHFSAVPGWWRLAGAMPWYPLALVSFIVLLLCRYAGLF</sequence>
<accession>A0AAU7KDN4</accession>
<feature type="transmembrane region" description="Helical" evidence="1">
    <location>
        <begin position="16"/>
        <end position="37"/>
    </location>
</feature>
<keyword evidence="1" id="KW-0812">Transmembrane</keyword>